<dbReference type="InterPro" id="IPR000504">
    <property type="entry name" value="RRM_dom"/>
</dbReference>
<evidence type="ECO:0000313" key="5">
    <source>
        <dbReference type="EMBL" id="CAF4089831.1"/>
    </source>
</evidence>
<dbReference type="EMBL" id="CAJOBA010040146">
    <property type="protein sequence ID" value="CAF4089831.1"/>
    <property type="molecule type" value="Genomic_DNA"/>
</dbReference>
<dbReference type="Pfam" id="PF00076">
    <property type="entry name" value="RRM_1"/>
    <property type="match status" value="1"/>
</dbReference>
<dbReference type="SUPFAM" id="SSF54928">
    <property type="entry name" value="RNA-binding domain, RBD"/>
    <property type="match status" value="1"/>
</dbReference>
<proteinExistence type="predicted"/>
<feature type="domain" description="RRM" evidence="3">
    <location>
        <begin position="679"/>
        <end position="757"/>
    </location>
</feature>
<comment type="caution">
    <text evidence="5">The sequence shown here is derived from an EMBL/GenBank/DDBJ whole genome shotgun (WGS) entry which is preliminary data.</text>
</comment>
<dbReference type="EMBL" id="CAJNOK010018579">
    <property type="protein sequence ID" value="CAF1284855.1"/>
    <property type="molecule type" value="Genomic_DNA"/>
</dbReference>
<dbReference type="GO" id="GO:0000398">
    <property type="term" value="P:mRNA splicing, via spliceosome"/>
    <property type="evidence" value="ECO:0007669"/>
    <property type="project" value="TreeGrafter"/>
</dbReference>
<evidence type="ECO:0000313" key="6">
    <source>
        <dbReference type="Proteomes" id="UP000682733"/>
    </source>
</evidence>
<evidence type="ECO:0000256" key="1">
    <source>
        <dbReference type="ARBA" id="ARBA00022884"/>
    </source>
</evidence>
<evidence type="ECO:0000259" key="3">
    <source>
        <dbReference type="PROSITE" id="PS50102"/>
    </source>
</evidence>
<reference evidence="5" key="1">
    <citation type="submission" date="2021-02" db="EMBL/GenBank/DDBJ databases">
        <authorList>
            <person name="Nowell W R."/>
        </authorList>
    </citation>
    <scope>NUCLEOTIDE SEQUENCE</scope>
</reference>
<name>A0A8S2QAA6_9BILA</name>
<sequence length="759" mass="88916">MPSINRGPNSSSKKFQLSASYIRVQPSIQADLEILRNLVYLFEQLFDISQDEIDCETKCVEMLLNVRKNSVPTVVLDGTMISVYFESKDECNGYSMNVMDNETTAEIIITKLLKLIKKHDCFFWSLYEVLIDQNLERPMYCNETLSSVLERYRKYLPSELNRQATFIIKLNYVQFEKERLASQQQQLEPFVQCDYYDFPSKKWVLCTLTYEKAVVHVYKANSSNENHKTWKQRFVLQRKESFTNKEEPFYSWPVEDIFVYIGADKRYVTFDMNEYRTLTILPVGEDEPKITTTTTTHNNLMFGHSFRFQNRQLMFQWYIRFVYANGRDQWTRKAAHTIPDGANYLPLQNYHYTTTPSHSSLLTQSQSQIVAPLRKKTEQIKTKIMSSQHVNILLFYIFDMYLANENKRFKLCDDNGPSPTTSNELDRKHVYLKNLIDKQLNRSSNRDECLQRKNSHYTSGFQYESLQSQLDGGLIQSNEYKAINSIDHERESLLMLGLNDKDVLIKMKHDYGLLNTNDKSTNLHLIDNKIKEANFDQSSPSETIILAKMSRHEIDIEKSFSSSLFVDGTNINQFFKQIPLKLNNFDQSLVDIPKLAEDFDNKRLNVNNSEEEKEEEQFIGPKLKHELFNEKKIQYSLKTGEFSVVSMTNIIQKNDLLKHKLFPSQLEKFEKHEYGIPSKILYIKNLSPKVTEQDLVEVFLSFQYSKQNPLIFRLCTGKMKCQAFVRFPDQSSATEALNYLHGFLLKEKPMIIQYGKSTT</sequence>
<dbReference type="GO" id="GO:0097157">
    <property type="term" value="F:pre-mRNA intronic binding"/>
    <property type="evidence" value="ECO:0007669"/>
    <property type="project" value="TreeGrafter"/>
</dbReference>
<dbReference type="InterPro" id="IPR045164">
    <property type="entry name" value="RBM41/RNPC3"/>
</dbReference>
<dbReference type="Gene3D" id="3.30.70.330">
    <property type="match status" value="1"/>
</dbReference>
<organism evidence="5 6">
    <name type="scientific">Didymodactylos carnosus</name>
    <dbReference type="NCBI Taxonomy" id="1234261"/>
    <lineage>
        <taxon>Eukaryota</taxon>
        <taxon>Metazoa</taxon>
        <taxon>Spiralia</taxon>
        <taxon>Gnathifera</taxon>
        <taxon>Rotifera</taxon>
        <taxon>Eurotatoria</taxon>
        <taxon>Bdelloidea</taxon>
        <taxon>Philodinida</taxon>
        <taxon>Philodinidae</taxon>
        <taxon>Didymodactylos</taxon>
    </lineage>
</organism>
<dbReference type="InterPro" id="IPR035979">
    <property type="entry name" value="RBD_domain_sf"/>
</dbReference>
<dbReference type="PROSITE" id="PS50102">
    <property type="entry name" value="RRM"/>
    <property type="match status" value="1"/>
</dbReference>
<dbReference type="AlphaFoldDB" id="A0A8S2QAA6"/>
<dbReference type="GO" id="GO:0030626">
    <property type="term" value="F:U12 snRNA binding"/>
    <property type="evidence" value="ECO:0007669"/>
    <property type="project" value="TreeGrafter"/>
</dbReference>
<dbReference type="PANTHER" id="PTHR16105">
    <property type="entry name" value="RNA-BINDING REGION-CONTAINING PROTEIN 3"/>
    <property type="match status" value="1"/>
</dbReference>
<keyword evidence="1 2" id="KW-0694">RNA-binding</keyword>
<accession>A0A8S2QAA6</accession>
<evidence type="ECO:0000256" key="2">
    <source>
        <dbReference type="PROSITE-ProRule" id="PRU00176"/>
    </source>
</evidence>
<evidence type="ECO:0000313" key="4">
    <source>
        <dbReference type="EMBL" id="CAF1284855.1"/>
    </source>
</evidence>
<gene>
    <name evidence="4" type="ORF">OVA965_LOCUS27816</name>
    <name evidence="5" type="ORF">TMI583_LOCUS28563</name>
</gene>
<protein>
    <recommendedName>
        <fullName evidence="3">RRM domain-containing protein</fullName>
    </recommendedName>
</protein>
<dbReference type="SMART" id="SM00360">
    <property type="entry name" value="RRM"/>
    <property type="match status" value="1"/>
</dbReference>
<dbReference type="PANTHER" id="PTHR16105:SF2">
    <property type="entry name" value="RNA-BINDING PROTEIN 41"/>
    <property type="match status" value="1"/>
</dbReference>
<dbReference type="InterPro" id="IPR012677">
    <property type="entry name" value="Nucleotide-bd_a/b_plait_sf"/>
</dbReference>
<dbReference type="Proteomes" id="UP000682733">
    <property type="component" value="Unassembled WGS sequence"/>
</dbReference>
<dbReference type="GO" id="GO:0005689">
    <property type="term" value="C:U12-type spliceosomal complex"/>
    <property type="evidence" value="ECO:0007669"/>
    <property type="project" value="TreeGrafter"/>
</dbReference>
<dbReference type="Proteomes" id="UP000677228">
    <property type="component" value="Unassembled WGS sequence"/>
</dbReference>